<dbReference type="GO" id="GO:0016240">
    <property type="term" value="P:autophagosome membrane docking"/>
    <property type="evidence" value="ECO:0007669"/>
    <property type="project" value="TreeGrafter"/>
</dbReference>
<dbReference type="GO" id="GO:0035014">
    <property type="term" value="F:phosphatidylinositol 3-kinase regulator activity"/>
    <property type="evidence" value="ECO:0007669"/>
    <property type="project" value="TreeGrafter"/>
</dbReference>
<feature type="region of interest" description="Disordered" evidence="2">
    <location>
        <begin position="147"/>
        <end position="168"/>
    </location>
</feature>
<dbReference type="GO" id="GO:0005776">
    <property type="term" value="C:autophagosome"/>
    <property type="evidence" value="ECO:0007669"/>
    <property type="project" value="TreeGrafter"/>
</dbReference>
<dbReference type="GO" id="GO:0000045">
    <property type="term" value="P:autophagosome assembly"/>
    <property type="evidence" value="ECO:0007669"/>
    <property type="project" value="TreeGrafter"/>
</dbReference>
<dbReference type="PANTHER" id="PTHR13664:SF0">
    <property type="entry name" value="BECLIN 1-ASSOCIATED AUTOPHAGY-RELATED KEY REGULATOR"/>
    <property type="match status" value="1"/>
</dbReference>
<feature type="compositionally biased region" description="Basic and acidic residues" evidence="2">
    <location>
        <begin position="1"/>
        <end position="13"/>
    </location>
</feature>
<dbReference type="GO" id="GO:0097632">
    <property type="term" value="C:extrinsic component of phagophore assembly site membrane"/>
    <property type="evidence" value="ECO:0007669"/>
    <property type="project" value="TreeGrafter"/>
</dbReference>
<feature type="region of interest" description="Disordered" evidence="2">
    <location>
        <begin position="1"/>
        <end position="79"/>
    </location>
</feature>
<name>A0A6G1SLD4_9ACAR</name>
<dbReference type="GO" id="GO:0000423">
    <property type="term" value="P:mitophagy"/>
    <property type="evidence" value="ECO:0007669"/>
    <property type="project" value="TreeGrafter"/>
</dbReference>
<gene>
    <name evidence="3" type="primary">ATG14</name>
    <name evidence="3" type="ORF">g.19120</name>
</gene>
<organism evidence="3">
    <name type="scientific">Aceria tosichella</name>
    <name type="common">wheat curl mite</name>
    <dbReference type="NCBI Taxonomy" id="561515"/>
    <lineage>
        <taxon>Eukaryota</taxon>
        <taxon>Metazoa</taxon>
        <taxon>Ecdysozoa</taxon>
        <taxon>Arthropoda</taxon>
        <taxon>Chelicerata</taxon>
        <taxon>Arachnida</taxon>
        <taxon>Acari</taxon>
        <taxon>Acariformes</taxon>
        <taxon>Trombidiformes</taxon>
        <taxon>Prostigmata</taxon>
        <taxon>Eupodina</taxon>
        <taxon>Eriophyoidea</taxon>
        <taxon>Eriophyidae</taxon>
        <taxon>Eriophyinae</taxon>
        <taxon>Aceriini</taxon>
        <taxon>Aceria</taxon>
    </lineage>
</organism>
<feature type="compositionally biased region" description="Low complexity" evidence="2">
    <location>
        <begin position="17"/>
        <end position="39"/>
    </location>
</feature>
<evidence type="ECO:0000256" key="2">
    <source>
        <dbReference type="SAM" id="MobiDB-lite"/>
    </source>
</evidence>
<accession>A0A6G1SLD4</accession>
<keyword evidence="1" id="KW-0175">Coiled coil</keyword>
<dbReference type="PANTHER" id="PTHR13664">
    <property type="entry name" value="BECLIN 1-ASSOCIATED AUTOPHAGY-RELATED KEY REGULATOR"/>
    <property type="match status" value="1"/>
</dbReference>
<dbReference type="AlphaFoldDB" id="A0A6G1SLD4"/>
<reference evidence="3" key="1">
    <citation type="submission" date="2018-10" db="EMBL/GenBank/DDBJ databases">
        <title>Transcriptome assembly of Aceria tosichella (Wheat curl mite) Type 2.</title>
        <authorList>
            <person name="Scully E.D."/>
            <person name="Geib S.M."/>
            <person name="Palmer N.A."/>
            <person name="Gupta A.K."/>
            <person name="Sarath G."/>
            <person name="Tatineni S."/>
        </authorList>
    </citation>
    <scope>NUCLEOTIDE SEQUENCE</scope>
    <source>
        <strain evidence="3">LincolnNE</strain>
    </source>
</reference>
<proteinExistence type="predicted"/>
<dbReference type="EMBL" id="GGYP01006575">
    <property type="protein sequence ID" value="MDE51346.1"/>
    <property type="molecule type" value="Transcribed_RNA"/>
</dbReference>
<dbReference type="GO" id="GO:0043495">
    <property type="term" value="F:protein-membrane adaptor activity"/>
    <property type="evidence" value="ECO:0007669"/>
    <property type="project" value="TreeGrafter"/>
</dbReference>
<dbReference type="Pfam" id="PF10186">
    <property type="entry name" value="ATG14"/>
    <property type="match status" value="1"/>
</dbReference>
<feature type="compositionally biased region" description="Polar residues" evidence="2">
    <location>
        <begin position="155"/>
        <end position="168"/>
    </location>
</feature>
<dbReference type="GO" id="GO:0035032">
    <property type="term" value="C:phosphatidylinositol 3-kinase complex, class III"/>
    <property type="evidence" value="ECO:0007669"/>
    <property type="project" value="TreeGrafter"/>
</dbReference>
<feature type="compositionally biased region" description="Low complexity" evidence="2">
    <location>
        <begin position="62"/>
        <end position="74"/>
    </location>
</feature>
<protein>
    <submittedName>
        <fullName evidence="3">Beclin 1-associated autophagy-related key regulator</fullName>
    </submittedName>
</protein>
<dbReference type="GO" id="GO:0009267">
    <property type="term" value="P:cellular response to starvation"/>
    <property type="evidence" value="ECO:0007669"/>
    <property type="project" value="TreeGrafter"/>
</dbReference>
<dbReference type="GO" id="GO:0097629">
    <property type="term" value="C:extrinsic component of omegasome membrane"/>
    <property type="evidence" value="ECO:0007669"/>
    <property type="project" value="TreeGrafter"/>
</dbReference>
<feature type="compositionally biased region" description="Low complexity" evidence="2">
    <location>
        <begin position="112"/>
        <end position="121"/>
    </location>
</feature>
<dbReference type="InterPro" id="IPR018791">
    <property type="entry name" value="UV_resistance/autophagy_Atg14"/>
</dbReference>
<evidence type="ECO:0000256" key="1">
    <source>
        <dbReference type="ARBA" id="ARBA00023054"/>
    </source>
</evidence>
<sequence>MGREEKGYPDRLVRPSSESQQQQQEYNRQGQRQGSSNQRIPVVNQRCESDLDDIEHVEELYPSSSSSSMGSSPPRDFDVGQAEDQQYMPILDEQDFVDDEHDNDDQEFGQNSASSASSLSLGETNHRQQHNDYNSSPVIFNEISSQPRETHYASGHSTKQPTTGNSSRVIRCPVCEKPMRTFYCAKCIQRGKFVTLDHNQQRTENSFSEIMIEYNYNNQRPRLTQQQRAQVDKVPETSSADNSKLMDEQLLQIKLRALARKTDALKTLISEQRAKLDETKMVLDKTRQQNEIEKKSHRARESKIELIKRYIASRRASVKKRHDAQASFLEELKQHASRRVYQLTQDVFPIEEVNLLDQQNCSFVNTETSPLLTFSDGSHHQIDQLTAYSIVEPWLPGNGDYSAYSLWVNDNKDQLQAPFDESPDKSSAFRIGAALAYTTQFVKNLANYLDVILPAKMELDAFNRELLNDAQFSYNVAKLNANVIHLCVSQGIDISLLQSQRTLKNLLLLFNLNLCDIGRKPLIELDGCDDIALKIESELANDLSLVREDFYDFSKFTEDDDVDDGVSDSEWEISESIVNPVELQMVEQSIQQNSYISRPLSFFSSFWTAPGT</sequence>
<feature type="region of interest" description="Disordered" evidence="2">
    <location>
        <begin position="99"/>
        <end position="135"/>
    </location>
</feature>
<evidence type="ECO:0000313" key="3">
    <source>
        <dbReference type="EMBL" id="MDE51346.1"/>
    </source>
</evidence>